<dbReference type="RefSeq" id="WP_097653639.1">
    <property type="nucleotide sequence ID" value="NZ_LYXE01000104.1"/>
</dbReference>
<dbReference type="AlphaFoldDB" id="A0A2H3KLW6"/>
<dbReference type="OrthoDB" id="149895at2"/>
<evidence type="ECO:0000313" key="1">
    <source>
        <dbReference type="EMBL" id="PDV98302.1"/>
    </source>
</evidence>
<organism evidence="1 2">
    <name type="scientific">Candidatus Chloroploca asiatica</name>
    <dbReference type="NCBI Taxonomy" id="1506545"/>
    <lineage>
        <taxon>Bacteria</taxon>
        <taxon>Bacillati</taxon>
        <taxon>Chloroflexota</taxon>
        <taxon>Chloroflexia</taxon>
        <taxon>Chloroflexales</taxon>
        <taxon>Chloroflexineae</taxon>
        <taxon>Oscillochloridaceae</taxon>
        <taxon>Candidatus Chloroploca</taxon>
    </lineage>
</organism>
<sequence>MTRLDLARELLRRMHTTYGDQIVLGGSLAIPGEDDPWSGLKLWFVVENSLVFRERHLLFQEVTVAMLVTERRHLEAELGGPGLQWATMMGRLDQLQPLVGDADLVAQWRTLGMRLDHEAFLIGVATHLPALVFQAYGRLRAAAARNDELDATLGARCMTEELCQALCLINRRWVTGEGYPALEQSMAFPVRPEGYAHLVKALLTAQQFSELVPSAGELMAAYWRLLVAQNMSIQRYQKIEQI</sequence>
<dbReference type="Gene3D" id="1.20.120.330">
    <property type="entry name" value="Nucleotidyltransferases domain 2"/>
    <property type="match status" value="1"/>
</dbReference>
<reference evidence="1 2" key="1">
    <citation type="submission" date="2016-05" db="EMBL/GenBank/DDBJ databases">
        <authorList>
            <person name="Lavstsen T."/>
            <person name="Jespersen J.S."/>
        </authorList>
    </citation>
    <scope>NUCLEOTIDE SEQUENCE [LARGE SCALE GENOMIC DNA]</scope>
    <source>
        <strain evidence="1 2">B7-9</strain>
    </source>
</reference>
<proteinExistence type="predicted"/>
<dbReference type="Gene3D" id="3.30.460.10">
    <property type="entry name" value="Beta Polymerase, domain 2"/>
    <property type="match status" value="1"/>
</dbReference>
<protein>
    <submittedName>
        <fullName evidence="1">Uncharacterized protein</fullName>
    </submittedName>
</protein>
<dbReference type="Proteomes" id="UP000220922">
    <property type="component" value="Unassembled WGS sequence"/>
</dbReference>
<evidence type="ECO:0000313" key="2">
    <source>
        <dbReference type="Proteomes" id="UP000220922"/>
    </source>
</evidence>
<gene>
    <name evidence="1" type="ORF">A9Q02_15995</name>
</gene>
<comment type="caution">
    <text evidence="1">The sequence shown here is derived from an EMBL/GenBank/DDBJ whole genome shotgun (WGS) entry which is preliminary data.</text>
</comment>
<accession>A0A2H3KLW6</accession>
<dbReference type="EMBL" id="LYXE01000104">
    <property type="protein sequence ID" value="PDV98302.1"/>
    <property type="molecule type" value="Genomic_DNA"/>
</dbReference>
<keyword evidence="2" id="KW-1185">Reference proteome</keyword>
<dbReference type="InterPro" id="IPR043519">
    <property type="entry name" value="NT_sf"/>
</dbReference>
<name>A0A2H3KLW6_9CHLR</name>